<proteinExistence type="predicted"/>
<reference evidence="1" key="1">
    <citation type="submission" date="2020-04" db="EMBL/GenBank/DDBJ databases">
        <authorList>
            <person name="Sombolestani A."/>
        </authorList>
    </citation>
    <scope>NUCLEOTIDE SEQUENCE</scope>
    <source>
        <strain evidence="1">R71697</strain>
    </source>
</reference>
<gene>
    <name evidence="1" type="ORF">HKD32_10675</name>
</gene>
<dbReference type="Proteomes" id="UP000661006">
    <property type="component" value="Unassembled WGS sequence"/>
</dbReference>
<sequence>MRSMSASPHIFIATPCFGGSVTQSYMQSVIGCMAEAASQNIRLTLSTLGSDALITRARNTLLHQFITMTDASHLLFIDSDIGFSFSDIQALLAADKPVIGGIYPLKSHYWDKNTERFLASGEPPETASLRYVGDCAALYEEKTPSDDVAQVSYVGTGFLLLTRATIQRMTAAYPESRYRRIDAQQSGDHSPFIHEQTDAFALFDCMIEPETRTYLSEDYAFCRRWIDIGGTVWIHRGLMLSHTGPTTFCGNPANRILPLIR</sequence>
<dbReference type="EMBL" id="JABCQN010000004">
    <property type="protein sequence ID" value="MBF0871309.1"/>
    <property type="molecule type" value="Genomic_DNA"/>
</dbReference>
<dbReference type="SUPFAM" id="SSF53448">
    <property type="entry name" value="Nucleotide-diphospho-sugar transferases"/>
    <property type="match status" value="1"/>
</dbReference>
<accession>A0A9Q2IN95</accession>
<name>A0A9Q2IN95_GLUJA</name>
<organism evidence="1 2">
    <name type="scientific">Gluconobacter japonicus</name>
    <dbReference type="NCBI Taxonomy" id="376620"/>
    <lineage>
        <taxon>Bacteria</taxon>
        <taxon>Pseudomonadati</taxon>
        <taxon>Pseudomonadota</taxon>
        <taxon>Alphaproteobacteria</taxon>
        <taxon>Acetobacterales</taxon>
        <taxon>Acetobacteraceae</taxon>
        <taxon>Gluconobacter</taxon>
    </lineage>
</organism>
<dbReference type="RefSeq" id="WP_010501898.1">
    <property type="nucleotide sequence ID" value="NZ_JABCQN010000004.1"/>
</dbReference>
<protein>
    <submittedName>
        <fullName evidence="1">Uncharacterized protein</fullName>
    </submittedName>
</protein>
<dbReference type="AlphaFoldDB" id="A0A9Q2IN95"/>
<evidence type="ECO:0000313" key="2">
    <source>
        <dbReference type="Proteomes" id="UP000661006"/>
    </source>
</evidence>
<dbReference type="InterPro" id="IPR029044">
    <property type="entry name" value="Nucleotide-diphossugar_trans"/>
</dbReference>
<dbReference type="GeneID" id="81475163"/>
<reference evidence="1" key="2">
    <citation type="submission" date="2020-11" db="EMBL/GenBank/DDBJ databases">
        <title>Description of novel Gluconobacter species.</title>
        <authorList>
            <person name="Cleenwerck I."/>
            <person name="Cnockaert M."/>
            <person name="Borremans W."/>
            <person name="Wieme A.D."/>
            <person name="De Vuyst L."/>
            <person name="Vandamme P."/>
        </authorList>
    </citation>
    <scope>NUCLEOTIDE SEQUENCE</scope>
    <source>
        <strain evidence="1">R71697</strain>
    </source>
</reference>
<evidence type="ECO:0000313" key="1">
    <source>
        <dbReference type="EMBL" id="MBF0871309.1"/>
    </source>
</evidence>
<dbReference type="Gene3D" id="3.90.550.40">
    <property type="match status" value="1"/>
</dbReference>
<dbReference type="PROSITE" id="PS51257">
    <property type="entry name" value="PROKAR_LIPOPROTEIN"/>
    <property type="match status" value="1"/>
</dbReference>
<comment type="caution">
    <text evidence="1">The sequence shown here is derived from an EMBL/GenBank/DDBJ whole genome shotgun (WGS) entry which is preliminary data.</text>
</comment>